<dbReference type="InterPro" id="IPR001128">
    <property type="entry name" value="Cyt_P450"/>
</dbReference>
<dbReference type="EMBL" id="JAUIZM010000001">
    <property type="protein sequence ID" value="KAK1404538.1"/>
    <property type="molecule type" value="Genomic_DNA"/>
</dbReference>
<dbReference type="GO" id="GO:0020037">
    <property type="term" value="F:heme binding"/>
    <property type="evidence" value="ECO:0007669"/>
    <property type="project" value="InterPro"/>
</dbReference>
<dbReference type="PANTHER" id="PTHR47950:SF15">
    <property type="entry name" value="CYTOCHROME P450"/>
    <property type="match status" value="1"/>
</dbReference>
<comment type="caution">
    <text evidence="5">The sequence shown here is derived from an EMBL/GenBank/DDBJ whole genome shotgun (WGS) entry which is preliminary data.</text>
</comment>
<evidence type="ECO:0000256" key="3">
    <source>
        <dbReference type="ARBA" id="ARBA00023004"/>
    </source>
</evidence>
<dbReference type="Gene3D" id="1.10.630.10">
    <property type="entry name" value="Cytochrome P450"/>
    <property type="match status" value="1"/>
</dbReference>
<dbReference type="GO" id="GO:0016705">
    <property type="term" value="F:oxidoreductase activity, acting on paired donors, with incorporation or reduction of molecular oxygen"/>
    <property type="evidence" value="ECO:0007669"/>
    <property type="project" value="InterPro"/>
</dbReference>
<name>A0AAD8NE83_9APIA</name>
<evidence type="ECO:0000313" key="6">
    <source>
        <dbReference type="Proteomes" id="UP001237642"/>
    </source>
</evidence>
<accession>A0AAD8NE83</accession>
<evidence type="ECO:0000256" key="4">
    <source>
        <dbReference type="SAM" id="MobiDB-lite"/>
    </source>
</evidence>
<feature type="region of interest" description="Disordered" evidence="4">
    <location>
        <begin position="192"/>
        <end position="215"/>
    </location>
</feature>
<evidence type="ECO:0000256" key="1">
    <source>
        <dbReference type="ARBA" id="ARBA00010617"/>
    </source>
</evidence>
<comment type="similarity">
    <text evidence="1">Belongs to the cytochrome P450 family.</text>
</comment>
<feature type="compositionally biased region" description="Basic and acidic residues" evidence="4">
    <location>
        <begin position="192"/>
        <end position="203"/>
    </location>
</feature>
<dbReference type="PANTHER" id="PTHR47950">
    <property type="entry name" value="CYTOCHROME P450, FAMILY 76, SUBFAMILY C, POLYPEPTIDE 5-RELATED"/>
    <property type="match status" value="1"/>
</dbReference>
<protein>
    <recommendedName>
        <fullName evidence="7">Cytochrome P450</fullName>
    </recommendedName>
</protein>
<reference evidence="5" key="2">
    <citation type="submission" date="2023-05" db="EMBL/GenBank/DDBJ databases">
        <authorList>
            <person name="Schelkunov M.I."/>
        </authorList>
    </citation>
    <scope>NUCLEOTIDE SEQUENCE</scope>
    <source>
        <strain evidence="5">Hsosn_3</strain>
        <tissue evidence="5">Leaf</tissue>
    </source>
</reference>
<dbReference type="InterPro" id="IPR036396">
    <property type="entry name" value="Cyt_P450_sf"/>
</dbReference>
<evidence type="ECO:0000313" key="5">
    <source>
        <dbReference type="EMBL" id="KAK1404538.1"/>
    </source>
</evidence>
<dbReference type="Proteomes" id="UP001237642">
    <property type="component" value="Unassembled WGS sequence"/>
</dbReference>
<keyword evidence="2" id="KW-0479">Metal-binding</keyword>
<dbReference type="SUPFAM" id="SSF48264">
    <property type="entry name" value="Cytochrome P450"/>
    <property type="match status" value="1"/>
</dbReference>
<gene>
    <name evidence="5" type="ORF">POM88_004143</name>
</gene>
<evidence type="ECO:0000256" key="2">
    <source>
        <dbReference type="ARBA" id="ARBA00022723"/>
    </source>
</evidence>
<dbReference type="GO" id="GO:0005506">
    <property type="term" value="F:iron ion binding"/>
    <property type="evidence" value="ECO:0007669"/>
    <property type="project" value="InterPro"/>
</dbReference>
<keyword evidence="6" id="KW-1185">Reference proteome</keyword>
<evidence type="ECO:0008006" key="7">
    <source>
        <dbReference type="Google" id="ProtNLM"/>
    </source>
</evidence>
<keyword evidence="3" id="KW-0408">Iron</keyword>
<proteinExistence type="inferred from homology"/>
<reference evidence="5" key="1">
    <citation type="submission" date="2023-02" db="EMBL/GenBank/DDBJ databases">
        <title>Genome of toxic invasive species Heracleum sosnowskyi carries increased number of genes despite the absence of recent whole-genome duplications.</title>
        <authorList>
            <person name="Schelkunov M."/>
            <person name="Shtratnikova V."/>
            <person name="Makarenko M."/>
            <person name="Klepikova A."/>
            <person name="Omelchenko D."/>
            <person name="Novikova G."/>
            <person name="Obukhova E."/>
            <person name="Bogdanov V."/>
            <person name="Penin A."/>
            <person name="Logacheva M."/>
        </authorList>
    </citation>
    <scope>NUCLEOTIDE SEQUENCE</scope>
    <source>
        <strain evidence="5">Hsosn_3</strain>
        <tissue evidence="5">Leaf</tissue>
    </source>
</reference>
<organism evidence="5 6">
    <name type="scientific">Heracleum sosnowskyi</name>
    <dbReference type="NCBI Taxonomy" id="360622"/>
    <lineage>
        <taxon>Eukaryota</taxon>
        <taxon>Viridiplantae</taxon>
        <taxon>Streptophyta</taxon>
        <taxon>Embryophyta</taxon>
        <taxon>Tracheophyta</taxon>
        <taxon>Spermatophyta</taxon>
        <taxon>Magnoliopsida</taxon>
        <taxon>eudicotyledons</taxon>
        <taxon>Gunneridae</taxon>
        <taxon>Pentapetalae</taxon>
        <taxon>asterids</taxon>
        <taxon>campanulids</taxon>
        <taxon>Apiales</taxon>
        <taxon>Apiaceae</taxon>
        <taxon>Apioideae</taxon>
        <taxon>apioid superclade</taxon>
        <taxon>Tordylieae</taxon>
        <taxon>Tordyliinae</taxon>
        <taxon>Heracleum</taxon>
    </lineage>
</organism>
<sequence length="215" mass="24544">MLRKIFSTELLVQRRLNDSTVLREKCIDKLVDWIEEEVAASRGLGGSGEVELPHLLFLMALNLVGNFILSRDLFDLKSREGQEFFNAMNNVMVWAGKPNVADFWPFLKWLDPQRIKKNMVKDMGIAVNLAASFVKERAQQNISGFEKVNKDFLDMLLEFEGDGKEWHDKISDHNISIIILLVGGGKVVQENESKRETGCRGDMEEWGNTADLDNR</sequence>
<dbReference type="AlphaFoldDB" id="A0AAD8NE83"/>
<dbReference type="Pfam" id="PF00067">
    <property type="entry name" value="p450"/>
    <property type="match status" value="1"/>
</dbReference>
<dbReference type="GO" id="GO:0004497">
    <property type="term" value="F:monooxygenase activity"/>
    <property type="evidence" value="ECO:0007669"/>
    <property type="project" value="InterPro"/>
</dbReference>